<comment type="similarity">
    <text evidence="1">Belongs to the protein kinase superfamily. STE Ser/Thr protein kinase family. STE20 subfamily.</text>
</comment>
<feature type="binding site" evidence="10">
    <location>
        <position position="44"/>
    </location>
    <ligand>
        <name>ATP</name>
        <dbReference type="ChEBI" id="CHEBI:30616"/>
    </ligand>
</feature>
<feature type="region of interest" description="Disordered" evidence="11">
    <location>
        <begin position="355"/>
        <end position="412"/>
    </location>
</feature>
<proteinExistence type="inferred from homology"/>
<keyword evidence="12" id="KW-0472">Membrane</keyword>
<evidence type="ECO:0000256" key="8">
    <source>
        <dbReference type="ARBA" id="ARBA00047899"/>
    </source>
</evidence>
<dbReference type="GO" id="GO:0004674">
    <property type="term" value="F:protein serine/threonine kinase activity"/>
    <property type="evidence" value="ECO:0007669"/>
    <property type="project" value="UniProtKB-KW"/>
</dbReference>
<dbReference type="SUPFAM" id="SSF56112">
    <property type="entry name" value="Protein kinase-like (PK-like)"/>
    <property type="match status" value="1"/>
</dbReference>
<dbReference type="Gene3D" id="1.10.510.10">
    <property type="entry name" value="Transferase(Phosphotransferase) domain 1"/>
    <property type="match status" value="1"/>
</dbReference>
<comment type="catalytic activity">
    <reaction evidence="9">
        <text>L-seryl-[protein] + ATP = O-phospho-L-seryl-[protein] + ADP + H(+)</text>
        <dbReference type="Rhea" id="RHEA:17989"/>
        <dbReference type="Rhea" id="RHEA-COMP:9863"/>
        <dbReference type="Rhea" id="RHEA-COMP:11604"/>
        <dbReference type="ChEBI" id="CHEBI:15378"/>
        <dbReference type="ChEBI" id="CHEBI:29999"/>
        <dbReference type="ChEBI" id="CHEBI:30616"/>
        <dbReference type="ChEBI" id="CHEBI:83421"/>
        <dbReference type="ChEBI" id="CHEBI:456216"/>
        <dbReference type="EC" id="2.7.11.1"/>
    </reaction>
</comment>
<dbReference type="AlphaFoldDB" id="A0A1J4JF55"/>
<comment type="caution">
    <text evidence="14">The sequence shown here is derived from an EMBL/GenBank/DDBJ whole genome shotgun (WGS) entry which is preliminary data.</text>
</comment>
<name>A0A1J4JF55_9EUKA</name>
<reference evidence="14" key="1">
    <citation type="submission" date="2016-10" db="EMBL/GenBank/DDBJ databases">
        <authorList>
            <person name="Benchimol M."/>
            <person name="Almeida L.G."/>
            <person name="Vasconcelos A.T."/>
            <person name="Perreira-Neves A."/>
            <person name="Rosa I.A."/>
            <person name="Tasca T."/>
            <person name="Bogo M.R."/>
            <person name="de Souza W."/>
        </authorList>
    </citation>
    <scope>NUCLEOTIDE SEQUENCE [LARGE SCALE GENOMIC DNA]</scope>
    <source>
        <strain evidence="14">K</strain>
    </source>
</reference>
<dbReference type="CDD" id="cd05122">
    <property type="entry name" value="PKc_STE"/>
    <property type="match status" value="1"/>
</dbReference>
<dbReference type="EC" id="2.7.11.1" evidence="2"/>
<dbReference type="PROSITE" id="PS50011">
    <property type="entry name" value="PROTEIN_KINASE_DOM"/>
    <property type="match status" value="1"/>
</dbReference>
<feature type="compositionally biased region" description="Basic and acidic residues" evidence="11">
    <location>
        <begin position="355"/>
        <end position="368"/>
    </location>
</feature>
<dbReference type="Proteomes" id="UP000179807">
    <property type="component" value="Unassembled WGS sequence"/>
</dbReference>
<keyword evidence="5 10" id="KW-0547">Nucleotide-binding</keyword>
<feature type="compositionally biased region" description="Acidic residues" evidence="11">
    <location>
        <begin position="369"/>
        <end position="380"/>
    </location>
</feature>
<dbReference type="GO" id="GO:0005524">
    <property type="term" value="F:ATP binding"/>
    <property type="evidence" value="ECO:0007669"/>
    <property type="project" value="UniProtKB-UniRule"/>
</dbReference>
<feature type="region of interest" description="Disordered" evidence="11">
    <location>
        <begin position="559"/>
        <end position="587"/>
    </location>
</feature>
<dbReference type="GeneID" id="94829473"/>
<dbReference type="InterPro" id="IPR011009">
    <property type="entry name" value="Kinase-like_dom_sf"/>
</dbReference>
<evidence type="ECO:0000313" key="14">
    <source>
        <dbReference type="EMBL" id="OHS97830.1"/>
    </source>
</evidence>
<dbReference type="PROSITE" id="PS00107">
    <property type="entry name" value="PROTEIN_KINASE_ATP"/>
    <property type="match status" value="1"/>
</dbReference>
<dbReference type="InterPro" id="IPR000719">
    <property type="entry name" value="Prot_kinase_dom"/>
</dbReference>
<feature type="region of interest" description="Disordered" evidence="11">
    <location>
        <begin position="305"/>
        <end position="325"/>
    </location>
</feature>
<dbReference type="InterPro" id="IPR050629">
    <property type="entry name" value="STE20/SPS1-PAK"/>
</dbReference>
<dbReference type="PANTHER" id="PTHR48012:SF10">
    <property type="entry name" value="FI20177P1"/>
    <property type="match status" value="1"/>
</dbReference>
<dbReference type="SMART" id="SM00220">
    <property type="entry name" value="S_TKc"/>
    <property type="match status" value="1"/>
</dbReference>
<evidence type="ECO:0000256" key="5">
    <source>
        <dbReference type="ARBA" id="ARBA00022741"/>
    </source>
</evidence>
<keyword evidence="4" id="KW-0808">Transferase</keyword>
<keyword evidence="3" id="KW-0723">Serine/threonine-protein kinase</keyword>
<dbReference type="EMBL" id="MLAK01001093">
    <property type="protein sequence ID" value="OHS97830.1"/>
    <property type="molecule type" value="Genomic_DNA"/>
</dbReference>
<evidence type="ECO:0000256" key="9">
    <source>
        <dbReference type="ARBA" id="ARBA00048679"/>
    </source>
</evidence>
<evidence type="ECO:0000256" key="1">
    <source>
        <dbReference type="ARBA" id="ARBA00008874"/>
    </source>
</evidence>
<keyword evidence="12" id="KW-1133">Transmembrane helix</keyword>
<comment type="catalytic activity">
    <reaction evidence="8">
        <text>L-threonyl-[protein] + ATP = O-phospho-L-threonyl-[protein] + ADP + H(+)</text>
        <dbReference type="Rhea" id="RHEA:46608"/>
        <dbReference type="Rhea" id="RHEA-COMP:11060"/>
        <dbReference type="Rhea" id="RHEA-COMP:11605"/>
        <dbReference type="ChEBI" id="CHEBI:15378"/>
        <dbReference type="ChEBI" id="CHEBI:30013"/>
        <dbReference type="ChEBI" id="CHEBI:30616"/>
        <dbReference type="ChEBI" id="CHEBI:61977"/>
        <dbReference type="ChEBI" id="CHEBI:456216"/>
        <dbReference type="EC" id="2.7.11.1"/>
    </reaction>
</comment>
<keyword evidence="6" id="KW-0418">Kinase</keyword>
<gene>
    <name evidence="14" type="ORF">TRFO_09262</name>
</gene>
<evidence type="ECO:0000256" key="12">
    <source>
        <dbReference type="SAM" id="Phobius"/>
    </source>
</evidence>
<evidence type="ECO:0000256" key="4">
    <source>
        <dbReference type="ARBA" id="ARBA00022679"/>
    </source>
</evidence>
<evidence type="ECO:0000256" key="2">
    <source>
        <dbReference type="ARBA" id="ARBA00012513"/>
    </source>
</evidence>
<dbReference type="Pfam" id="PF00069">
    <property type="entry name" value="Pkinase"/>
    <property type="match status" value="1"/>
</dbReference>
<evidence type="ECO:0000256" key="7">
    <source>
        <dbReference type="ARBA" id="ARBA00022840"/>
    </source>
</evidence>
<evidence type="ECO:0000259" key="13">
    <source>
        <dbReference type="PROSITE" id="PS50011"/>
    </source>
</evidence>
<evidence type="ECO:0000256" key="3">
    <source>
        <dbReference type="ARBA" id="ARBA00022527"/>
    </source>
</evidence>
<evidence type="ECO:0000256" key="6">
    <source>
        <dbReference type="ARBA" id="ARBA00022777"/>
    </source>
</evidence>
<dbReference type="PANTHER" id="PTHR48012">
    <property type="entry name" value="STERILE20-LIKE KINASE, ISOFORM B-RELATED"/>
    <property type="match status" value="1"/>
</dbReference>
<evidence type="ECO:0000256" key="11">
    <source>
        <dbReference type="SAM" id="MobiDB-lite"/>
    </source>
</evidence>
<dbReference type="InterPro" id="IPR017441">
    <property type="entry name" value="Protein_kinase_ATP_BS"/>
</dbReference>
<sequence>MKTYSFNEKTDPSEFRKVRDIGIGGFGLVIELEHIPSEIRLAGKMINNESLLSDSAKETLLKENKLMSQINTPFAVRYYGTIRFEGKLTILMDFCDRGSLRDIMDYHDIKLTESQIAFVMHDLLLCLKILHKKLNIMHRDIKAANILANSKGQFKLTDFGVSRQFAADANTFSTVSTIGTPYWMAPEVAITQQKYSFPCDIWSVGTTAIELAEGGPPYCEYEPMRAMKEIATHGFPGFRQGNDFSKEFRDFVEKCMVMDPKQRATIDDLLALPFIQNLHQYDRQNILNDLIAEEIDFSELLPCGDEEEEEEEAEDDDENGLSNVETSSEDLFGIPAFNQQNNRFPRESIPKPKFITDAKNENEKPKEKEEEEYEYEEEDGTIPFPNLLGNHSENVNEGDEEDPQKGGRRGTCVKVRVPLEEILNAEEETPNKDVDVQESKSFEITSIESNQPPINKILDKQSQNNENTNKANKKVTIINNDQANFFVSAPKHIKKSARFNRKKLQFTHKKESYRTFIKPSNEPVEKLYDLIRNNKEEDPSRILDYDKKSKVPFSPKFLPFMKPRFEPKPENNNNSPTSKNKENNSNLSKFRQKLEMFEKNKLAAKEKLKQKHEIQAKLEIVEKRKLLEKQKLSEKEKIKDKLEIVERAKLVKKQQLIENQKSPQRINEVSPKKVVSPPKVDIQKLEQQKKAEELRLKKQKANLEYITDQNSKVKLNLSKNEFTEEVAKVDKIEYTNPNQLKKQNLFKHIEYLILAIIFSILLSIGFGKTKGVFVILLVLPIYFLMNSTL</sequence>
<keyword evidence="12" id="KW-0812">Transmembrane</keyword>
<dbReference type="GO" id="GO:0005737">
    <property type="term" value="C:cytoplasm"/>
    <property type="evidence" value="ECO:0007669"/>
    <property type="project" value="TreeGrafter"/>
</dbReference>
<evidence type="ECO:0000256" key="10">
    <source>
        <dbReference type="PROSITE-ProRule" id="PRU10141"/>
    </source>
</evidence>
<protein>
    <recommendedName>
        <fullName evidence="2">non-specific serine/threonine protein kinase</fullName>
        <ecNumber evidence="2">2.7.11.1</ecNumber>
    </recommendedName>
</protein>
<evidence type="ECO:0000313" key="15">
    <source>
        <dbReference type="Proteomes" id="UP000179807"/>
    </source>
</evidence>
<feature type="transmembrane region" description="Helical" evidence="12">
    <location>
        <begin position="751"/>
        <end position="784"/>
    </location>
</feature>
<dbReference type="VEuPathDB" id="TrichDB:TRFO_09262"/>
<organism evidence="14 15">
    <name type="scientific">Tritrichomonas foetus</name>
    <dbReference type="NCBI Taxonomy" id="1144522"/>
    <lineage>
        <taxon>Eukaryota</taxon>
        <taxon>Metamonada</taxon>
        <taxon>Parabasalia</taxon>
        <taxon>Tritrichomonadida</taxon>
        <taxon>Tritrichomonadidae</taxon>
        <taxon>Tritrichomonas</taxon>
    </lineage>
</organism>
<feature type="domain" description="Protein kinase" evidence="13">
    <location>
        <begin position="15"/>
        <end position="275"/>
    </location>
</feature>
<dbReference type="FunFam" id="1.10.510.10:FF:001091">
    <property type="entry name" value="STE family protein kinase"/>
    <property type="match status" value="1"/>
</dbReference>
<feature type="compositionally biased region" description="Acidic residues" evidence="11">
    <location>
        <begin position="305"/>
        <end position="319"/>
    </location>
</feature>
<keyword evidence="15" id="KW-1185">Reference proteome</keyword>
<dbReference type="RefSeq" id="XP_068350967.1">
    <property type="nucleotide sequence ID" value="XM_068494769.1"/>
</dbReference>
<accession>A0A1J4JF55</accession>
<keyword evidence="7 10" id="KW-0067">ATP-binding</keyword>